<reference evidence="1" key="1">
    <citation type="submission" date="2014-09" db="EMBL/GenBank/DDBJ databases">
        <authorList>
            <person name="Magalhaes I.L.F."/>
            <person name="Oliveira U."/>
            <person name="Santos F.R."/>
            <person name="Vidigal T.H.D.A."/>
            <person name="Brescovit A.D."/>
            <person name="Santos A.J."/>
        </authorList>
    </citation>
    <scope>NUCLEOTIDE SEQUENCE</scope>
    <source>
        <tissue evidence="1">Shoot tissue taken approximately 20 cm above the soil surface</tissue>
    </source>
</reference>
<accession>A0A0A9CNQ4</accession>
<dbReference type="AlphaFoldDB" id="A0A0A9CNQ4"/>
<proteinExistence type="predicted"/>
<dbReference type="EMBL" id="GBRH01219936">
    <property type="protein sequence ID" value="JAD77959.1"/>
    <property type="molecule type" value="Transcribed_RNA"/>
</dbReference>
<evidence type="ECO:0000313" key="1">
    <source>
        <dbReference type="EMBL" id="JAD77959.1"/>
    </source>
</evidence>
<reference evidence="1" key="2">
    <citation type="journal article" date="2015" name="Data Brief">
        <title>Shoot transcriptome of the giant reed, Arundo donax.</title>
        <authorList>
            <person name="Barrero R.A."/>
            <person name="Guerrero F.D."/>
            <person name="Moolhuijzen P."/>
            <person name="Goolsby J.A."/>
            <person name="Tidwell J."/>
            <person name="Bellgard S.E."/>
            <person name="Bellgard M.I."/>
        </authorList>
    </citation>
    <scope>NUCLEOTIDE SEQUENCE</scope>
    <source>
        <tissue evidence="1">Shoot tissue taken approximately 20 cm above the soil surface</tissue>
    </source>
</reference>
<sequence length="79" mass="8377">MLTIMSAGHALHVFINGQLTDNPKLTYTGNVKLWAGSNTISCLSISVGLPVSATADSTLGNTLYGPSQIQFPISLHCRM</sequence>
<name>A0A0A9CNQ4_ARUDO</name>
<organism evidence="1">
    <name type="scientific">Arundo donax</name>
    <name type="common">Giant reed</name>
    <name type="synonym">Donax arundinaceus</name>
    <dbReference type="NCBI Taxonomy" id="35708"/>
    <lineage>
        <taxon>Eukaryota</taxon>
        <taxon>Viridiplantae</taxon>
        <taxon>Streptophyta</taxon>
        <taxon>Embryophyta</taxon>
        <taxon>Tracheophyta</taxon>
        <taxon>Spermatophyta</taxon>
        <taxon>Magnoliopsida</taxon>
        <taxon>Liliopsida</taxon>
        <taxon>Poales</taxon>
        <taxon>Poaceae</taxon>
        <taxon>PACMAD clade</taxon>
        <taxon>Arundinoideae</taxon>
        <taxon>Arundineae</taxon>
        <taxon>Arundo</taxon>
    </lineage>
</organism>
<protein>
    <submittedName>
        <fullName evidence="1">Uncharacterized protein</fullName>
    </submittedName>
</protein>